<dbReference type="SUPFAM" id="SSF56300">
    <property type="entry name" value="Metallo-dependent phosphatases"/>
    <property type="match status" value="1"/>
</dbReference>
<dbReference type="InterPro" id="IPR029052">
    <property type="entry name" value="Metallo-depent_PP-like"/>
</dbReference>
<name>A0ABR8UCZ2_9BACL</name>
<dbReference type="EMBL" id="JACSQN010000012">
    <property type="protein sequence ID" value="MBD7985588.1"/>
    <property type="molecule type" value="Genomic_DNA"/>
</dbReference>
<dbReference type="InterPro" id="IPR006179">
    <property type="entry name" value="5_nucleotidase/apyrase"/>
</dbReference>
<dbReference type="InterPro" id="IPR011240">
    <property type="entry name" value="Pesterase_YunD"/>
</dbReference>
<keyword evidence="6" id="KW-1185">Reference proteome</keyword>
<proteinExistence type="inferred from homology"/>
<evidence type="ECO:0000313" key="6">
    <source>
        <dbReference type="Proteomes" id="UP000626786"/>
    </source>
</evidence>
<evidence type="ECO:0000313" key="5">
    <source>
        <dbReference type="EMBL" id="MBD7985588.1"/>
    </source>
</evidence>
<dbReference type="InterPro" id="IPR008334">
    <property type="entry name" value="5'-Nucleotdase_C"/>
</dbReference>
<protein>
    <submittedName>
        <fullName evidence="5">Bifunctional metallophosphatase/5'-nucleotidase</fullName>
    </submittedName>
</protein>
<keyword evidence="2" id="KW-0547">Nucleotide-binding</keyword>
<dbReference type="PANTHER" id="PTHR11575">
    <property type="entry name" value="5'-NUCLEOTIDASE-RELATED"/>
    <property type="match status" value="1"/>
</dbReference>
<feature type="domain" description="5'-Nucleotidase C-terminal" evidence="4">
    <location>
        <begin position="288"/>
        <end position="363"/>
    </location>
</feature>
<comment type="similarity">
    <text evidence="2">Belongs to the 5'-nucleotidase family.</text>
</comment>
<gene>
    <name evidence="5" type="ORF">H9649_13415</name>
</gene>
<dbReference type="Gene3D" id="3.60.21.10">
    <property type="match status" value="1"/>
</dbReference>
<evidence type="ECO:0000259" key="4">
    <source>
        <dbReference type="Pfam" id="PF02872"/>
    </source>
</evidence>
<evidence type="ECO:0000256" key="1">
    <source>
        <dbReference type="ARBA" id="ARBA00022729"/>
    </source>
</evidence>
<dbReference type="Gene3D" id="3.90.780.10">
    <property type="entry name" value="5'-Nucleotidase, C-terminal domain"/>
    <property type="match status" value="1"/>
</dbReference>
<keyword evidence="1" id="KW-0732">Signal</keyword>
<evidence type="ECO:0000259" key="3">
    <source>
        <dbReference type="Pfam" id="PF00149"/>
    </source>
</evidence>
<dbReference type="InterPro" id="IPR004843">
    <property type="entry name" value="Calcineurin-like_PHP"/>
</dbReference>
<dbReference type="Pfam" id="PF02872">
    <property type="entry name" value="5_nucleotid_C"/>
    <property type="match status" value="1"/>
</dbReference>
<comment type="caution">
    <text evidence="5">The sequence shown here is derived from an EMBL/GenBank/DDBJ whole genome shotgun (WGS) entry which is preliminary data.</text>
</comment>
<accession>A0ABR8UCZ2</accession>
<dbReference type="Proteomes" id="UP000626786">
    <property type="component" value="Unassembled WGS sequence"/>
</dbReference>
<feature type="domain" description="Calcineurin-like phosphoesterase" evidence="3">
    <location>
        <begin position="9"/>
        <end position="208"/>
    </location>
</feature>
<dbReference type="InterPro" id="IPR036907">
    <property type="entry name" value="5'-Nucleotdase_C_sf"/>
</dbReference>
<sequence length="467" mass="52666">MKHSVETIHIYHTNDIHSHFDSWPQISKYLISQKQKHAEMHETSFRFDIGDHVDRFHPFTEGTSGKGNVALLNQAEYDAITIGNNEGITLSKKALNELYIGADFDVVLCNLNDSDRFTPKWINRYKIYDSEQGIRIGVIGATAMYEQFYSQLGWVITEPRSELIKVAREIRGEVDIIICLSHMGIHEDRLLAEESETIDVILGAHTHHLFTEGEMVDETLLAATGKFGEYVGHVEILFDNQAEKVVGKKASVIHVQQLPTDEEDRNEVHKLMVAGYEAMDEKVFYNHTALRQELFGPSALATFFGAALLAYTETDCAMFNAGIFLGNLEAGWVTKRHLHALLPHPINPCIITLDGAELQEVYALSTTPNWPETEIKGLGFRGTIMGSMMYEALYLNEEGELIAGGRIVRPGKTFTLATLDMFTFGYFFPLLKDAPKEYVMPELIRDIVAWYGKKLAMDSMGYLDGNE</sequence>
<keyword evidence="2" id="KW-0378">Hydrolase</keyword>
<dbReference type="CDD" id="cd00845">
    <property type="entry name" value="MPP_UshA_N_like"/>
    <property type="match status" value="1"/>
</dbReference>
<dbReference type="PRINTS" id="PR01607">
    <property type="entry name" value="APYRASEFAMLY"/>
</dbReference>
<reference evidence="5 6" key="1">
    <citation type="submission" date="2020-08" db="EMBL/GenBank/DDBJ databases">
        <title>A Genomic Blueprint of the Chicken Gut Microbiome.</title>
        <authorList>
            <person name="Gilroy R."/>
            <person name="Ravi A."/>
            <person name="Getino M."/>
            <person name="Pursley I."/>
            <person name="Horton D.L."/>
            <person name="Alikhan N.-F."/>
            <person name="Baker D."/>
            <person name="Gharbi K."/>
            <person name="Hall N."/>
            <person name="Watson M."/>
            <person name="Adriaenssens E.M."/>
            <person name="Foster-Nyarko E."/>
            <person name="Jarju S."/>
            <person name="Secka A."/>
            <person name="Antonio M."/>
            <person name="Oren A."/>
            <person name="Chaudhuri R."/>
            <person name="La Ragione R.M."/>
            <person name="Hildebrand F."/>
            <person name="Pallen M.J."/>
        </authorList>
    </citation>
    <scope>NUCLEOTIDE SEQUENCE [LARGE SCALE GENOMIC DNA]</scope>
    <source>
        <strain evidence="5 6">Sa2YVA2</strain>
    </source>
</reference>
<dbReference type="Pfam" id="PF00149">
    <property type="entry name" value="Metallophos"/>
    <property type="match status" value="1"/>
</dbReference>
<dbReference type="PIRSF" id="PIRSF036361">
    <property type="entry name" value="YunD"/>
    <property type="match status" value="1"/>
</dbReference>
<dbReference type="SUPFAM" id="SSF55816">
    <property type="entry name" value="5'-nucleotidase (syn. UDP-sugar hydrolase), C-terminal domain"/>
    <property type="match status" value="1"/>
</dbReference>
<dbReference type="RefSeq" id="WP_191695409.1">
    <property type="nucleotide sequence ID" value="NZ_JACSQN010000012.1"/>
</dbReference>
<organism evidence="5 6">
    <name type="scientific">Sporosarcina quadrami</name>
    <dbReference type="NCBI Taxonomy" id="2762234"/>
    <lineage>
        <taxon>Bacteria</taxon>
        <taxon>Bacillati</taxon>
        <taxon>Bacillota</taxon>
        <taxon>Bacilli</taxon>
        <taxon>Bacillales</taxon>
        <taxon>Caryophanaceae</taxon>
        <taxon>Sporosarcina</taxon>
    </lineage>
</organism>
<dbReference type="PANTHER" id="PTHR11575:SF23">
    <property type="entry name" value="5-NUCLEOTIDASE FAMILY PROTEIN"/>
    <property type="match status" value="1"/>
</dbReference>
<evidence type="ECO:0000256" key="2">
    <source>
        <dbReference type="RuleBase" id="RU362119"/>
    </source>
</evidence>